<organism evidence="3">
    <name type="scientific">hydrothermal vent metagenome</name>
    <dbReference type="NCBI Taxonomy" id="652676"/>
    <lineage>
        <taxon>unclassified sequences</taxon>
        <taxon>metagenomes</taxon>
        <taxon>ecological metagenomes</taxon>
    </lineage>
</organism>
<dbReference type="AlphaFoldDB" id="A0A170PRW4"/>
<dbReference type="EMBL" id="CZRL01000099">
    <property type="protein sequence ID" value="CUS53981.1"/>
    <property type="molecule type" value="Genomic_DNA"/>
</dbReference>
<dbReference type="InterPro" id="IPR029068">
    <property type="entry name" value="Glyas_Bleomycin-R_OHBP_Dase"/>
</dbReference>
<dbReference type="PANTHER" id="PTHR43048">
    <property type="entry name" value="METHYLMALONYL-COA EPIMERASE"/>
    <property type="match status" value="1"/>
</dbReference>
<protein>
    <submittedName>
        <fullName evidence="3">Glyoxalase family protein</fullName>
    </submittedName>
</protein>
<dbReference type="PANTHER" id="PTHR43048:SF5">
    <property type="entry name" value="BLR5325 PROTEIN"/>
    <property type="match status" value="1"/>
</dbReference>
<dbReference type="SUPFAM" id="SSF54593">
    <property type="entry name" value="Glyoxalase/Bleomycin resistance protein/Dihydroxybiphenyl dioxygenase"/>
    <property type="match status" value="1"/>
</dbReference>
<dbReference type="GO" id="GO:0046872">
    <property type="term" value="F:metal ion binding"/>
    <property type="evidence" value="ECO:0007669"/>
    <property type="project" value="UniProtKB-KW"/>
</dbReference>
<evidence type="ECO:0000259" key="2">
    <source>
        <dbReference type="PROSITE" id="PS51819"/>
    </source>
</evidence>
<accession>A0A170PRW4</accession>
<reference evidence="3" key="1">
    <citation type="submission" date="2015-10" db="EMBL/GenBank/DDBJ databases">
        <authorList>
            <person name="Gilbert D.G."/>
        </authorList>
    </citation>
    <scope>NUCLEOTIDE SEQUENCE</scope>
</reference>
<name>A0A170PRW4_9ZZZZ</name>
<keyword evidence="1" id="KW-0479">Metal-binding</keyword>
<dbReference type="GO" id="GO:0046491">
    <property type="term" value="P:L-methylmalonyl-CoA metabolic process"/>
    <property type="evidence" value="ECO:0007669"/>
    <property type="project" value="TreeGrafter"/>
</dbReference>
<evidence type="ECO:0000256" key="1">
    <source>
        <dbReference type="ARBA" id="ARBA00022723"/>
    </source>
</evidence>
<gene>
    <name evidence="3" type="ORF">MGWOODY_XGa35</name>
</gene>
<dbReference type="GO" id="GO:0004493">
    <property type="term" value="F:methylmalonyl-CoA epimerase activity"/>
    <property type="evidence" value="ECO:0007669"/>
    <property type="project" value="TreeGrafter"/>
</dbReference>
<sequence>MTNARVISTNHTSFTVSDLDRSIAFFRDILGFTATSKLPRSKSVIQSITGVSESDVMIAYLHGPGHTLELIEYLAPPDRSEVRPRPCDVGFAHIAFDVEDIDEIVTLASEHNVFPIGQITTVDQGPNQGGKAVYLRDSDGITVELIQKPITSSR</sequence>
<dbReference type="Pfam" id="PF00903">
    <property type="entry name" value="Glyoxalase"/>
    <property type="match status" value="1"/>
</dbReference>
<dbReference type="InterPro" id="IPR004360">
    <property type="entry name" value="Glyas_Fos-R_dOase_dom"/>
</dbReference>
<dbReference type="PROSITE" id="PS51819">
    <property type="entry name" value="VOC"/>
    <property type="match status" value="1"/>
</dbReference>
<dbReference type="InterPro" id="IPR037523">
    <property type="entry name" value="VOC_core"/>
</dbReference>
<feature type="domain" description="VOC" evidence="2">
    <location>
        <begin position="8"/>
        <end position="148"/>
    </location>
</feature>
<proteinExistence type="predicted"/>
<evidence type="ECO:0000313" key="3">
    <source>
        <dbReference type="EMBL" id="CUS53981.1"/>
    </source>
</evidence>
<dbReference type="Gene3D" id="3.10.180.10">
    <property type="entry name" value="2,3-Dihydroxybiphenyl 1,2-Dioxygenase, domain 1"/>
    <property type="match status" value="1"/>
</dbReference>
<dbReference type="InterPro" id="IPR051785">
    <property type="entry name" value="MMCE/EMCE_epimerase"/>
</dbReference>